<organism evidence="2 3">
    <name type="scientific">Phaeodactylum tricornutum (strain CCAP 1055/1)</name>
    <dbReference type="NCBI Taxonomy" id="556484"/>
    <lineage>
        <taxon>Eukaryota</taxon>
        <taxon>Sar</taxon>
        <taxon>Stramenopiles</taxon>
        <taxon>Ochrophyta</taxon>
        <taxon>Bacillariophyta</taxon>
        <taxon>Bacillariophyceae</taxon>
        <taxon>Bacillariophycidae</taxon>
        <taxon>Naviculales</taxon>
        <taxon>Phaeodactylaceae</taxon>
        <taxon>Phaeodactylum</taxon>
    </lineage>
</organism>
<evidence type="ECO:0000256" key="1">
    <source>
        <dbReference type="SAM" id="Phobius"/>
    </source>
</evidence>
<dbReference type="InParanoid" id="B7FWB4"/>
<dbReference type="HOGENOM" id="CLU_1528108_0_0_1"/>
<keyword evidence="1" id="KW-0472">Membrane</keyword>
<dbReference type="AlphaFoldDB" id="B7FWB4"/>
<keyword evidence="3" id="KW-1185">Reference proteome</keyword>
<proteinExistence type="predicted"/>
<dbReference type="GeneID" id="7199929"/>
<dbReference type="KEGG" id="pti:PHATRDRAFT_45053"/>
<dbReference type="OrthoDB" id="10504901at2759"/>
<gene>
    <name evidence="2" type="ORF">PHATRDRAFT_45053</name>
</gene>
<evidence type="ECO:0008006" key="4">
    <source>
        <dbReference type="Google" id="ProtNLM"/>
    </source>
</evidence>
<name>B7FWB4_PHATC</name>
<feature type="transmembrane region" description="Helical" evidence="1">
    <location>
        <begin position="73"/>
        <end position="94"/>
    </location>
</feature>
<protein>
    <recommendedName>
        <fullName evidence="4">DUF2267 domain-containing protein</fullName>
    </recommendedName>
</protein>
<dbReference type="EMBL" id="CM000609">
    <property type="protein sequence ID" value="EEC49175.1"/>
    <property type="molecule type" value="Genomic_DNA"/>
</dbReference>
<sequence>MEELTITVAEKLGIDTAVAQKAIGAILRFVQEQSTPDLFAKIRSMDGVENLMKDDDAAEAVREGHDKAKAGGLGGGLFGLVFTLLKAFGLFAIIKQLLSTLPGIGPQAVRMIESVEDGAELTVVLKQLGIDREQGVSMVRMMMDFIKDKLDPETVDRLSSQIPAVAAFMGESKKGE</sequence>
<evidence type="ECO:0000313" key="3">
    <source>
        <dbReference type="Proteomes" id="UP000000759"/>
    </source>
</evidence>
<dbReference type="RefSeq" id="XP_002179352.1">
    <property type="nucleotide sequence ID" value="XM_002179316.1"/>
</dbReference>
<reference evidence="2 3" key="1">
    <citation type="journal article" date="2008" name="Nature">
        <title>The Phaeodactylum genome reveals the evolutionary history of diatom genomes.</title>
        <authorList>
            <person name="Bowler C."/>
            <person name="Allen A.E."/>
            <person name="Badger J.H."/>
            <person name="Grimwood J."/>
            <person name="Jabbari K."/>
            <person name="Kuo A."/>
            <person name="Maheswari U."/>
            <person name="Martens C."/>
            <person name="Maumus F."/>
            <person name="Otillar R.P."/>
            <person name="Rayko E."/>
            <person name="Salamov A."/>
            <person name="Vandepoele K."/>
            <person name="Beszteri B."/>
            <person name="Gruber A."/>
            <person name="Heijde M."/>
            <person name="Katinka M."/>
            <person name="Mock T."/>
            <person name="Valentin K."/>
            <person name="Verret F."/>
            <person name="Berges J.A."/>
            <person name="Brownlee C."/>
            <person name="Cadoret J.P."/>
            <person name="Chiovitti A."/>
            <person name="Choi C.J."/>
            <person name="Coesel S."/>
            <person name="De Martino A."/>
            <person name="Detter J.C."/>
            <person name="Durkin C."/>
            <person name="Falciatore A."/>
            <person name="Fournet J."/>
            <person name="Haruta M."/>
            <person name="Huysman M.J."/>
            <person name="Jenkins B.D."/>
            <person name="Jiroutova K."/>
            <person name="Jorgensen R.E."/>
            <person name="Joubert Y."/>
            <person name="Kaplan A."/>
            <person name="Kroger N."/>
            <person name="Kroth P.G."/>
            <person name="La Roche J."/>
            <person name="Lindquist E."/>
            <person name="Lommer M."/>
            <person name="Martin-Jezequel V."/>
            <person name="Lopez P.J."/>
            <person name="Lucas S."/>
            <person name="Mangogna M."/>
            <person name="McGinnis K."/>
            <person name="Medlin L.K."/>
            <person name="Montsant A."/>
            <person name="Oudot-Le Secq M.P."/>
            <person name="Napoli C."/>
            <person name="Obornik M."/>
            <person name="Parker M.S."/>
            <person name="Petit J.L."/>
            <person name="Porcel B.M."/>
            <person name="Poulsen N."/>
            <person name="Robison M."/>
            <person name="Rychlewski L."/>
            <person name="Rynearson T.A."/>
            <person name="Schmutz J."/>
            <person name="Shapiro H."/>
            <person name="Siaut M."/>
            <person name="Stanley M."/>
            <person name="Sussman M.R."/>
            <person name="Taylor A.R."/>
            <person name="Vardi A."/>
            <person name="von Dassow P."/>
            <person name="Vyverman W."/>
            <person name="Willis A."/>
            <person name="Wyrwicz L.S."/>
            <person name="Rokhsar D.S."/>
            <person name="Weissenbach J."/>
            <person name="Armbrust E.V."/>
            <person name="Green B.R."/>
            <person name="Van de Peer Y."/>
            <person name="Grigoriev I.V."/>
        </authorList>
    </citation>
    <scope>NUCLEOTIDE SEQUENCE [LARGE SCALE GENOMIC DNA]</scope>
    <source>
        <strain evidence="2 3">CCAP 1055/1</strain>
    </source>
</reference>
<accession>B7FWB4</accession>
<dbReference type="PaxDb" id="2850-Phatr45053"/>
<dbReference type="Proteomes" id="UP000000759">
    <property type="component" value="Chromosome 6"/>
</dbReference>
<keyword evidence="1" id="KW-0812">Transmembrane</keyword>
<keyword evidence="1" id="KW-1133">Transmembrane helix</keyword>
<reference evidence="3" key="2">
    <citation type="submission" date="2008-08" db="EMBL/GenBank/DDBJ databases">
        <authorList>
            <consortium name="Diatom Consortium"/>
            <person name="Grigoriev I."/>
            <person name="Grimwood J."/>
            <person name="Kuo A."/>
            <person name="Otillar R.P."/>
            <person name="Salamov A."/>
            <person name="Detter J.C."/>
            <person name="Lindquist E."/>
            <person name="Shapiro H."/>
            <person name="Lucas S."/>
            <person name="Glavina del Rio T."/>
            <person name="Pitluck S."/>
            <person name="Rokhsar D."/>
            <person name="Bowler C."/>
        </authorList>
    </citation>
    <scope>GENOME REANNOTATION</scope>
    <source>
        <strain evidence="3">CCAP 1055/1</strain>
    </source>
</reference>
<evidence type="ECO:0000313" key="2">
    <source>
        <dbReference type="EMBL" id="EEC49175.1"/>
    </source>
</evidence>